<proteinExistence type="predicted"/>
<comment type="caution">
    <text evidence="1">The sequence shown here is derived from an EMBL/GenBank/DDBJ whole genome shotgun (WGS) entry which is preliminary data.</text>
</comment>
<protein>
    <submittedName>
        <fullName evidence="1">Uncharacterized protein</fullName>
    </submittedName>
</protein>
<dbReference type="RefSeq" id="WP_322497786.1">
    <property type="nucleotide sequence ID" value="NZ_JARGYT010000037.1"/>
</dbReference>
<sequence length="132" mass="14983">MNNLEFELKLSYLLKLLEMEEKLITEGKFDVLNNLQREKQYKLTSILAEVKFLNKSDASMPKINTLMSQILKKASSNYNNVDILYGAYSVFASAVNNIAKERSKSKVYGRLGSGMVRGYKNTEPVILNYSGN</sequence>
<dbReference type="Proteomes" id="UP001293791">
    <property type="component" value="Unassembled WGS sequence"/>
</dbReference>
<evidence type="ECO:0000313" key="2">
    <source>
        <dbReference type="Proteomes" id="UP001293791"/>
    </source>
</evidence>
<evidence type="ECO:0000313" key="1">
    <source>
        <dbReference type="EMBL" id="MDZ5762317.1"/>
    </source>
</evidence>
<gene>
    <name evidence="1" type="ORF">Cyrtocomes_00696</name>
</gene>
<reference evidence="1 2" key="1">
    <citation type="submission" date="2023-02" db="EMBL/GenBank/DDBJ databases">
        <title>Host association and intracellularity evolved multiple times independently in the Rickettsiales.</title>
        <authorList>
            <person name="Castelli M."/>
            <person name="Nardi T."/>
            <person name="Gammuto L."/>
            <person name="Bellinzona G."/>
            <person name="Sabaneyeva E."/>
            <person name="Potekhin A."/>
            <person name="Serra V."/>
            <person name="Petroni G."/>
            <person name="Sassera D."/>
        </authorList>
    </citation>
    <scope>NUCLEOTIDE SEQUENCE [LARGE SCALE GENOMIC DNA]</scope>
    <source>
        <strain evidence="1 2">BOD18</strain>
    </source>
</reference>
<keyword evidence="2" id="KW-1185">Reference proteome</keyword>
<accession>A0ABU5L863</accession>
<name>A0ABU5L863_9RICK</name>
<dbReference type="EMBL" id="JARGYT010000037">
    <property type="protein sequence ID" value="MDZ5762317.1"/>
    <property type="molecule type" value="Genomic_DNA"/>
</dbReference>
<organism evidence="1 2">
    <name type="scientific">Candidatus Cyrtobacter comes</name>
    <dbReference type="NCBI Taxonomy" id="675776"/>
    <lineage>
        <taxon>Bacteria</taxon>
        <taxon>Pseudomonadati</taxon>
        <taxon>Pseudomonadota</taxon>
        <taxon>Alphaproteobacteria</taxon>
        <taxon>Rickettsiales</taxon>
        <taxon>Candidatus Midichloriaceae</taxon>
        <taxon>Candidatus Cyrtobacter</taxon>
    </lineage>
</organism>